<evidence type="ECO:0000313" key="1">
    <source>
        <dbReference type="EMBL" id="MCS0807183.1"/>
    </source>
</evidence>
<dbReference type="Gene3D" id="1.10.238.160">
    <property type="match status" value="1"/>
</dbReference>
<reference evidence="1 2" key="1">
    <citation type="submission" date="2022-08" db="EMBL/GenBank/DDBJ databases">
        <title>Reclassification of Massilia species as members of the genera Telluria, Duganella, Pseudoduganella, Mokoshia gen. nov. and Zemynaea gen. nov. using orthogonal and non-orthogonal genome-based approaches.</title>
        <authorList>
            <person name="Bowman J.P."/>
        </authorList>
    </citation>
    <scope>NUCLEOTIDE SEQUENCE [LARGE SCALE GENOMIC DNA]</scope>
    <source>
        <strain evidence="1 2">JCM 31605</strain>
    </source>
</reference>
<protein>
    <submittedName>
        <fullName evidence="1">AlpA family transcriptional regulator</fullName>
    </submittedName>
</protein>
<evidence type="ECO:0000313" key="2">
    <source>
        <dbReference type="Proteomes" id="UP001206126"/>
    </source>
</evidence>
<organism evidence="1 2">
    <name type="scientific">Massilia agilis</name>
    <dbReference type="NCBI Taxonomy" id="1811226"/>
    <lineage>
        <taxon>Bacteria</taxon>
        <taxon>Pseudomonadati</taxon>
        <taxon>Pseudomonadota</taxon>
        <taxon>Betaproteobacteria</taxon>
        <taxon>Burkholderiales</taxon>
        <taxon>Oxalobacteraceae</taxon>
        <taxon>Telluria group</taxon>
        <taxon>Massilia</taxon>
    </lineage>
</organism>
<sequence length="111" mass="11960">MFCAASCSPLRFCSSDPNKHKLSDRHLCSIGLGGAVDRRHIRSGKDIRASSVSDCRGLGRSKIYQAIKAGAFPAPVKLLGRSSVSVPTENDAWVKSVGQARDGKRWDLTTS</sequence>
<gene>
    <name evidence="1" type="ORF">NX774_04525</name>
</gene>
<keyword evidence="2" id="KW-1185">Reference proteome</keyword>
<dbReference type="Proteomes" id="UP001206126">
    <property type="component" value="Unassembled WGS sequence"/>
</dbReference>
<dbReference type="InterPro" id="IPR010260">
    <property type="entry name" value="AlpA"/>
</dbReference>
<dbReference type="EMBL" id="JANUHB010000001">
    <property type="protein sequence ID" value="MCS0807183.1"/>
    <property type="molecule type" value="Genomic_DNA"/>
</dbReference>
<accession>A0ABT2D9P8</accession>
<dbReference type="RefSeq" id="WP_258821440.1">
    <property type="nucleotide sequence ID" value="NZ_JANUHB010000001.1"/>
</dbReference>
<dbReference type="Pfam" id="PF05930">
    <property type="entry name" value="Phage_AlpA"/>
    <property type="match status" value="1"/>
</dbReference>
<name>A0ABT2D9P8_9BURK</name>
<comment type="caution">
    <text evidence="1">The sequence shown here is derived from an EMBL/GenBank/DDBJ whole genome shotgun (WGS) entry which is preliminary data.</text>
</comment>
<proteinExistence type="predicted"/>